<dbReference type="Proteomes" id="UP001529343">
    <property type="component" value="Unassembled WGS sequence"/>
</dbReference>
<name>A0ABT7UWV2_9LACO</name>
<sequence>MKSYAGLMGNHKKQKIKSFCGNSIKGKSWIIALYCIVRCILYPGTKIVLSSGTKGQAANIISQKIVDFYDQSPAVRYEIGYKKDHIKTTVNDARVEFKNGSRIFAATSGESARGLRCNILICDEFRLIKKETLDKILKPMLNVYRQPPYLSKPEYSHLKREENKQIYISSAWYKSHWIWDEFQNYFKKMTNSDDRYFVSILPYQLSIKSGLLSESAVEAERTSDTFDQTSFDMEYEAMFVGENDKAYFRLDPLNRIRTVSKTFRPPTNQEYVENRLRSKPKTLSNFKRVDKVNEIRIVALDIALMGGNKLVKNDTSAFTLMRLLREGDEYKRQVVYLESIQSSISSENLAIRLKQLYYDFEADYVVMDANGNGLGVFDACTTVLTDKDRDKEYPAWACINDDETNDRTKTKGIKCVYTVKANAAFNHEIAVSLKNVIETGKLQLPMNDIEKREELQEDKAYRKLPAEEQIRVLYPYAQATALVNELVNLEYTVRSGYIKIYEVGTTTKDRYSSIAYCNYYANELEKDLKEENQDNFEYFMI</sequence>
<reference evidence="2" key="1">
    <citation type="submission" date="2023-06" db="EMBL/GenBank/DDBJ databases">
        <title>Identification and characterization of horizontal gene transfer across gut microbiota members of farm animals based on homology search.</title>
        <authorList>
            <person name="Zeman M."/>
            <person name="Kubasova T."/>
            <person name="Jahodarova E."/>
            <person name="Nykrynova M."/>
            <person name="Rychlik I."/>
        </authorList>
    </citation>
    <scope>NUCLEOTIDE SEQUENCE [LARGE SCALE GENOMIC DNA]</scope>
    <source>
        <strain evidence="2">161_Gplus</strain>
    </source>
</reference>
<proteinExistence type="predicted"/>
<organism evidence="1 2">
    <name type="scientific">Limosilactobacillus pontis</name>
    <dbReference type="NCBI Taxonomy" id="35787"/>
    <lineage>
        <taxon>Bacteria</taxon>
        <taxon>Bacillati</taxon>
        <taxon>Bacillota</taxon>
        <taxon>Bacilli</taxon>
        <taxon>Lactobacillales</taxon>
        <taxon>Lactobacillaceae</taxon>
        <taxon>Limosilactobacillus</taxon>
    </lineage>
</organism>
<gene>
    <name evidence="1" type="ORF">QUW44_03255</name>
</gene>
<dbReference type="InterPro" id="IPR027417">
    <property type="entry name" value="P-loop_NTPase"/>
</dbReference>
<evidence type="ECO:0000313" key="2">
    <source>
        <dbReference type="Proteomes" id="UP001529343"/>
    </source>
</evidence>
<accession>A0ABT7UWV2</accession>
<comment type="caution">
    <text evidence="1">The sequence shown here is derived from an EMBL/GenBank/DDBJ whole genome shotgun (WGS) entry which is preliminary data.</text>
</comment>
<keyword evidence="2" id="KW-1185">Reference proteome</keyword>
<protein>
    <submittedName>
        <fullName evidence="1">Terminase</fullName>
    </submittedName>
</protein>
<dbReference type="Gene3D" id="3.40.50.300">
    <property type="entry name" value="P-loop containing nucleotide triphosphate hydrolases"/>
    <property type="match status" value="1"/>
</dbReference>
<dbReference type="RefSeq" id="WP_289585897.1">
    <property type="nucleotide sequence ID" value="NZ_JAUDDW010000007.1"/>
</dbReference>
<dbReference type="Gene3D" id="3.30.420.240">
    <property type="match status" value="1"/>
</dbReference>
<dbReference type="EMBL" id="JAUDDW010000007">
    <property type="protein sequence ID" value="MDM8266191.1"/>
    <property type="molecule type" value="Genomic_DNA"/>
</dbReference>
<evidence type="ECO:0000313" key="1">
    <source>
        <dbReference type="EMBL" id="MDM8266191.1"/>
    </source>
</evidence>